<dbReference type="Pfam" id="PF01613">
    <property type="entry name" value="Flavin_Reduct"/>
    <property type="match status" value="1"/>
</dbReference>
<gene>
    <name evidence="4" type="ORF">G6N73_30630</name>
</gene>
<evidence type="ECO:0000313" key="4">
    <source>
        <dbReference type="EMBL" id="NGO55352.1"/>
    </source>
</evidence>
<dbReference type="SUPFAM" id="SSF46785">
    <property type="entry name" value="Winged helix' DNA-binding domain"/>
    <property type="match status" value="1"/>
</dbReference>
<keyword evidence="5" id="KW-1185">Reference proteome</keyword>
<dbReference type="InterPro" id="IPR050268">
    <property type="entry name" value="NADH-dep_flavin_reductase"/>
</dbReference>
<dbReference type="InterPro" id="IPR002563">
    <property type="entry name" value="Flavin_Rdtase-like_dom"/>
</dbReference>
<proteinExistence type="inferred from homology"/>
<dbReference type="AlphaFoldDB" id="A0A6G4WKL5"/>
<sequence length="326" mass="35197">MNERVYQPIEAGDPADDLRMFRRCLGQFGTGVAIITTRSDGQNAGVTVNSVASVSLEPPLVLWSISRQSRSFGAFQDAPGFAINILSKDQIELSRHFSSSAVHKFTGVPSRNGHHDIPLLDGAVAHIECSQEAAYDGGDHVIMIGRVSRVSRYSGDPLLFVQGRYVVAADHPDVDATTAANGTSAPPQIAVDSALIPLLFEAHYALSAKFDEHRRAEGLSRTVARILAILQDSPGLTAHEVARKTYIGIRDAEDALAELCLKDQVVRVGNGDYTLTQAGRERREAIKRRWLDFQSEEMSGISQGELNAASSALSKLLANASCESAL</sequence>
<dbReference type="GO" id="GO:0010181">
    <property type="term" value="F:FMN binding"/>
    <property type="evidence" value="ECO:0007669"/>
    <property type="project" value="InterPro"/>
</dbReference>
<dbReference type="SMART" id="SM00903">
    <property type="entry name" value="Flavin_Reduct"/>
    <property type="match status" value="1"/>
</dbReference>
<evidence type="ECO:0000259" key="3">
    <source>
        <dbReference type="SMART" id="SM00903"/>
    </source>
</evidence>
<evidence type="ECO:0000313" key="5">
    <source>
        <dbReference type="Proteomes" id="UP001642900"/>
    </source>
</evidence>
<dbReference type="Gene3D" id="2.30.110.10">
    <property type="entry name" value="Electron Transport, Fmn-binding Protein, Chain A"/>
    <property type="match status" value="1"/>
</dbReference>
<dbReference type="InterPro" id="IPR036390">
    <property type="entry name" value="WH_DNA-bd_sf"/>
</dbReference>
<dbReference type="PANTHER" id="PTHR30466">
    <property type="entry name" value="FLAVIN REDUCTASE"/>
    <property type="match status" value="1"/>
</dbReference>
<dbReference type="InterPro" id="IPR036388">
    <property type="entry name" value="WH-like_DNA-bd_sf"/>
</dbReference>
<dbReference type="Proteomes" id="UP001642900">
    <property type="component" value="Unassembled WGS sequence"/>
</dbReference>
<dbReference type="InterPro" id="IPR012349">
    <property type="entry name" value="Split_barrel_FMN-bd"/>
</dbReference>
<name>A0A6G4WKL5_9HYPH</name>
<keyword evidence="2" id="KW-0560">Oxidoreductase</keyword>
<reference evidence="4 5" key="1">
    <citation type="submission" date="2020-02" db="EMBL/GenBank/DDBJ databases">
        <title>Genome sequence of strain CCNWXJ40-4.</title>
        <authorList>
            <person name="Gao J."/>
            <person name="Sun J."/>
        </authorList>
    </citation>
    <scope>NUCLEOTIDE SEQUENCE [LARGE SCALE GENOMIC DNA]</scope>
    <source>
        <strain evidence="4 5">CCNWXJ 40-4</strain>
    </source>
</reference>
<protein>
    <submittedName>
        <fullName evidence="4">Flavin reductase</fullName>
    </submittedName>
</protein>
<dbReference type="PANTHER" id="PTHR30466:SF11">
    <property type="entry name" value="FLAVIN-DEPENDENT MONOOXYGENASE, REDUCTASE SUBUNIT HSAB"/>
    <property type="match status" value="1"/>
</dbReference>
<evidence type="ECO:0000256" key="1">
    <source>
        <dbReference type="ARBA" id="ARBA00008898"/>
    </source>
</evidence>
<dbReference type="SUPFAM" id="SSF50475">
    <property type="entry name" value="FMN-binding split barrel"/>
    <property type="match status" value="1"/>
</dbReference>
<comment type="similarity">
    <text evidence="1">Belongs to the non-flavoprotein flavin reductase family.</text>
</comment>
<dbReference type="Gene3D" id="1.10.10.10">
    <property type="entry name" value="Winged helix-like DNA-binding domain superfamily/Winged helix DNA-binding domain"/>
    <property type="match status" value="1"/>
</dbReference>
<feature type="domain" description="Flavin reductase like" evidence="3">
    <location>
        <begin position="25"/>
        <end position="167"/>
    </location>
</feature>
<dbReference type="GO" id="GO:0042602">
    <property type="term" value="F:riboflavin reductase (NADPH) activity"/>
    <property type="evidence" value="ECO:0007669"/>
    <property type="project" value="TreeGrafter"/>
</dbReference>
<accession>A0A6G4WKL5</accession>
<comment type="caution">
    <text evidence="4">The sequence shown here is derived from an EMBL/GenBank/DDBJ whole genome shotgun (WGS) entry which is preliminary data.</text>
</comment>
<organism evidence="4 5">
    <name type="scientific">Allomesorhizobium camelthorni</name>
    <dbReference type="NCBI Taxonomy" id="475069"/>
    <lineage>
        <taxon>Bacteria</taxon>
        <taxon>Pseudomonadati</taxon>
        <taxon>Pseudomonadota</taxon>
        <taxon>Alphaproteobacteria</taxon>
        <taxon>Hyphomicrobiales</taxon>
        <taxon>Phyllobacteriaceae</taxon>
        <taxon>Allomesorhizobium</taxon>
    </lineage>
</organism>
<evidence type="ECO:0000256" key="2">
    <source>
        <dbReference type="ARBA" id="ARBA00023002"/>
    </source>
</evidence>
<dbReference type="EMBL" id="JAAKZF010000094">
    <property type="protein sequence ID" value="NGO55352.1"/>
    <property type="molecule type" value="Genomic_DNA"/>
</dbReference>